<dbReference type="Gene3D" id="2.130.10.130">
    <property type="entry name" value="Integrin alpha, N-terminal"/>
    <property type="match status" value="1"/>
</dbReference>
<name>A0ABD0J5B6_9CAEN</name>
<protein>
    <recommendedName>
        <fullName evidence="5">VCBS repeat-containing protein</fullName>
    </recommendedName>
</protein>
<dbReference type="Proteomes" id="UP001519460">
    <property type="component" value="Unassembled WGS sequence"/>
</dbReference>
<evidence type="ECO:0000313" key="3">
    <source>
        <dbReference type="EMBL" id="KAK7462027.1"/>
    </source>
</evidence>
<evidence type="ECO:0000256" key="1">
    <source>
        <dbReference type="ARBA" id="ARBA00022729"/>
    </source>
</evidence>
<keyword evidence="4" id="KW-1185">Reference proteome</keyword>
<dbReference type="PANTHER" id="PTHR35836">
    <property type="entry name" value="VCBS REPEAT-CONTAINING PROTEIN"/>
    <property type="match status" value="1"/>
</dbReference>
<dbReference type="EMBL" id="JACVVK020000627">
    <property type="protein sequence ID" value="KAK7462027.1"/>
    <property type="molecule type" value="Genomic_DNA"/>
</dbReference>
<feature type="signal peptide" evidence="2">
    <location>
        <begin position="1"/>
        <end position="28"/>
    </location>
</feature>
<dbReference type="SUPFAM" id="SSF69318">
    <property type="entry name" value="Integrin alpha N-terminal domain"/>
    <property type="match status" value="1"/>
</dbReference>
<keyword evidence="1 2" id="KW-0732">Signal</keyword>
<dbReference type="InterPro" id="IPR028994">
    <property type="entry name" value="Integrin_alpha_N"/>
</dbReference>
<feature type="chain" id="PRO_5044818736" description="VCBS repeat-containing protein" evidence="2">
    <location>
        <begin position="29"/>
        <end position="385"/>
    </location>
</feature>
<comment type="caution">
    <text evidence="3">The sequence shown here is derived from an EMBL/GenBank/DDBJ whole genome shotgun (WGS) entry which is preliminary data.</text>
</comment>
<sequence length="385" mass="41974">MEYSRCQQISKIVLLSCFVFTFLNTCQAQTLVEVGRITAPHAAYVALVENSNALDRMDKYTVMISGFNPLPFQHDCVYEVDGVGKNLRDNVSMSAREISRDITWPNEIDEVPEAVFDQSGLVSVAGGFLVPFKNHGSLTLFDMTVAPPVKHVLTDSTAASWFYHRVEWRDMNGDGLLDIVTCRAKSHLFGSTEGELVWFEHPQQGALTSTISQHLLDNKPRQPLGQPCHVADLNGDGNLDLLVTNNALSHASLFAYTIPADFRSDSFPRRTLSTGYASRTSGQGRGAPGSPIIVYPETQVTTGKPWIILSGDDDGQAHLLKPASNDASDWSYQQTNFLDVGTGTVGGIAAGDMDGDGWTEVFVPSFDEGEVHVFSFRPAPSAPIG</sequence>
<evidence type="ECO:0008006" key="5">
    <source>
        <dbReference type="Google" id="ProtNLM"/>
    </source>
</evidence>
<organism evidence="3 4">
    <name type="scientific">Batillaria attramentaria</name>
    <dbReference type="NCBI Taxonomy" id="370345"/>
    <lineage>
        <taxon>Eukaryota</taxon>
        <taxon>Metazoa</taxon>
        <taxon>Spiralia</taxon>
        <taxon>Lophotrochozoa</taxon>
        <taxon>Mollusca</taxon>
        <taxon>Gastropoda</taxon>
        <taxon>Caenogastropoda</taxon>
        <taxon>Sorbeoconcha</taxon>
        <taxon>Cerithioidea</taxon>
        <taxon>Batillariidae</taxon>
        <taxon>Batillaria</taxon>
    </lineage>
</organism>
<reference evidence="3 4" key="1">
    <citation type="journal article" date="2023" name="Sci. Data">
        <title>Genome assembly of the Korean intertidal mud-creeper Batillaria attramentaria.</title>
        <authorList>
            <person name="Patra A.K."/>
            <person name="Ho P.T."/>
            <person name="Jun S."/>
            <person name="Lee S.J."/>
            <person name="Kim Y."/>
            <person name="Won Y.J."/>
        </authorList>
    </citation>
    <scope>NUCLEOTIDE SEQUENCE [LARGE SCALE GENOMIC DNA]</scope>
    <source>
        <strain evidence="3">Wonlab-2016</strain>
    </source>
</reference>
<dbReference type="InterPro" id="IPR013517">
    <property type="entry name" value="FG-GAP"/>
</dbReference>
<accession>A0ABD0J5B6</accession>
<dbReference type="AlphaFoldDB" id="A0ABD0J5B6"/>
<dbReference type="Pfam" id="PF13517">
    <property type="entry name" value="FG-GAP_3"/>
    <property type="match status" value="1"/>
</dbReference>
<evidence type="ECO:0000313" key="4">
    <source>
        <dbReference type="Proteomes" id="UP001519460"/>
    </source>
</evidence>
<evidence type="ECO:0000256" key="2">
    <source>
        <dbReference type="SAM" id="SignalP"/>
    </source>
</evidence>
<dbReference type="PANTHER" id="PTHR35836:SF1">
    <property type="entry name" value="VCBS REPEAT-CONTAINING PROTEIN"/>
    <property type="match status" value="1"/>
</dbReference>
<gene>
    <name evidence="3" type="ORF">BaRGS_00038556</name>
</gene>
<proteinExistence type="predicted"/>